<keyword evidence="1" id="KW-0472">Membrane</keyword>
<protein>
    <submittedName>
        <fullName evidence="2">Uncharacterized protein</fullName>
    </submittedName>
</protein>
<organism evidence="2 3">
    <name type="scientific">Actinoallomurus vinaceus</name>
    <dbReference type="NCBI Taxonomy" id="1080074"/>
    <lineage>
        <taxon>Bacteria</taxon>
        <taxon>Bacillati</taxon>
        <taxon>Actinomycetota</taxon>
        <taxon>Actinomycetes</taxon>
        <taxon>Streptosporangiales</taxon>
        <taxon>Thermomonosporaceae</taxon>
        <taxon>Actinoallomurus</taxon>
    </lineage>
</organism>
<dbReference type="RefSeq" id="WP_345432145.1">
    <property type="nucleotide sequence ID" value="NZ_BAABHK010000004.1"/>
</dbReference>
<evidence type="ECO:0000256" key="1">
    <source>
        <dbReference type="SAM" id="Phobius"/>
    </source>
</evidence>
<accession>A0ABP8UC39</accession>
<feature type="transmembrane region" description="Helical" evidence="1">
    <location>
        <begin position="122"/>
        <end position="141"/>
    </location>
</feature>
<gene>
    <name evidence="2" type="ORF">GCM10023196_037550</name>
</gene>
<dbReference type="Proteomes" id="UP001501442">
    <property type="component" value="Unassembled WGS sequence"/>
</dbReference>
<keyword evidence="1" id="KW-0812">Transmembrane</keyword>
<feature type="transmembrane region" description="Helical" evidence="1">
    <location>
        <begin position="99"/>
        <end position="116"/>
    </location>
</feature>
<reference evidence="3" key="1">
    <citation type="journal article" date="2019" name="Int. J. Syst. Evol. Microbiol.">
        <title>The Global Catalogue of Microorganisms (GCM) 10K type strain sequencing project: providing services to taxonomists for standard genome sequencing and annotation.</title>
        <authorList>
            <consortium name="The Broad Institute Genomics Platform"/>
            <consortium name="The Broad Institute Genome Sequencing Center for Infectious Disease"/>
            <person name="Wu L."/>
            <person name="Ma J."/>
        </authorList>
    </citation>
    <scope>NUCLEOTIDE SEQUENCE [LARGE SCALE GENOMIC DNA]</scope>
    <source>
        <strain evidence="3">JCM 17939</strain>
    </source>
</reference>
<name>A0ABP8UC39_9ACTN</name>
<comment type="caution">
    <text evidence="2">The sequence shown here is derived from an EMBL/GenBank/DDBJ whole genome shotgun (WGS) entry which is preliminary data.</text>
</comment>
<keyword evidence="3" id="KW-1185">Reference proteome</keyword>
<proteinExistence type="predicted"/>
<dbReference type="EMBL" id="BAABHK010000004">
    <property type="protein sequence ID" value="GAA4627009.1"/>
    <property type="molecule type" value="Genomic_DNA"/>
</dbReference>
<evidence type="ECO:0000313" key="2">
    <source>
        <dbReference type="EMBL" id="GAA4627009.1"/>
    </source>
</evidence>
<sequence>MTSDTHTTPDGIPVAFLVKSRDGIAALAVPVNRCDQLGEDRPIDHQHHRETRLENLREAPHRHGCTRCEAAMSRRRYSPVVALLDATEDRITRWGRGRLTSYAIATEIVLLILIPIVPVPAWILILTMVILALGTLVTVVATSGPSR</sequence>
<evidence type="ECO:0000313" key="3">
    <source>
        <dbReference type="Proteomes" id="UP001501442"/>
    </source>
</evidence>
<keyword evidence="1" id="KW-1133">Transmembrane helix</keyword>